<evidence type="ECO:0000313" key="2">
    <source>
        <dbReference type="Proteomes" id="UP000076552"/>
    </source>
</evidence>
<name>A0A161VEN6_9PEZI</name>
<dbReference type="AlphaFoldDB" id="A0A161VEN6"/>
<protein>
    <submittedName>
        <fullName evidence="1">Uncharacterized protein</fullName>
    </submittedName>
</protein>
<sequence length="201" mass="23371">MDRGPSFGGSVDCWSTWRVRIIDNELFLFIHETVTHPEGDMFKLEEWLNDRGGRICKHRIAWDLPRPTSQWNMALDARPENGWPPSISLPTFLAGVQRDAILSCPLCPTDAEIEIKWCGARKQWSVEVKTWRQFGTCRSPSDPRWESMTWTYLPGPPWKRRAEEHPPGAIRYRWSKADKKPVAMVGCFLDPTSDRYPNRRS</sequence>
<reference evidence="1 2" key="1">
    <citation type="submission" date="2015-06" db="EMBL/GenBank/DDBJ databases">
        <title>Survival trade-offs in plant roots during colonization by closely related pathogenic and mutualistic fungi.</title>
        <authorList>
            <person name="Hacquard S."/>
            <person name="Kracher B."/>
            <person name="Hiruma K."/>
            <person name="Weinman A."/>
            <person name="Muench P."/>
            <person name="Garrido Oter R."/>
            <person name="Ver Loren van Themaat E."/>
            <person name="Dallerey J.-F."/>
            <person name="Damm U."/>
            <person name="Henrissat B."/>
            <person name="Lespinet O."/>
            <person name="Thon M."/>
            <person name="Kemen E."/>
            <person name="McHardy A.C."/>
            <person name="Schulze-Lefert P."/>
            <person name="O'Connell R.J."/>
        </authorList>
    </citation>
    <scope>NUCLEOTIDE SEQUENCE [LARGE SCALE GENOMIC DNA]</scope>
    <source>
        <strain evidence="1 2">0861</strain>
    </source>
</reference>
<dbReference type="EMBL" id="LFIV01000109">
    <property type="protein sequence ID" value="KZL69334.1"/>
    <property type="molecule type" value="Genomic_DNA"/>
</dbReference>
<proteinExistence type="predicted"/>
<keyword evidence="2" id="KW-1185">Reference proteome</keyword>
<dbReference type="Proteomes" id="UP000076552">
    <property type="component" value="Unassembled WGS sequence"/>
</dbReference>
<comment type="caution">
    <text evidence="1">The sequence shown here is derived from an EMBL/GenBank/DDBJ whole genome shotgun (WGS) entry which is preliminary data.</text>
</comment>
<gene>
    <name evidence="1" type="ORF">CT0861_10384</name>
</gene>
<evidence type="ECO:0000313" key="1">
    <source>
        <dbReference type="EMBL" id="KZL69334.1"/>
    </source>
</evidence>
<dbReference type="STRING" id="708197.A0A161VEN6"/>
<accession>A0A161VEN6</accession>
<organism evidence="1 2">
    <name type="scientific">Colletotrichum tofieldiae</name>
    <dbReference type="NCBI Taxonomy" id="708197"/>
    <lineage>
        <taxon>Eukaryota</taxon>
        <taxon>Fungi</taxon>
        <taxon>Dikarya</taxon>
        <taxon>Ascomycota</taxon>
        <taxon>Pezizomycotina</taxon>
        <taxon>Sordariomycetes</taxon>
        <taxon>Hypocreomycetidae</taxon>
        <taxon>Glomerellales</taxon>
        <taxon>Glomerellaceae</taxon>
        <taxon>Colletotrichum</taxon>
        <taxon>Colletotrichum spaethianum species complex</taxon>
    </lineage>
</organism>